<sequence>MSMHSMFRAVVIVGMALGAGACATRSAEAQSASGAQRENVQKHQQCGGFAGLPCPEPLVCVDDPSDDCDPKQGGRDCMGICQEDTQGSRCEDPRRYYVSKDPERCALVRFVCPPPTDEQHADKTNFFSDDCGCGCESAP</sequence>
<keyword evidence="1" id="KW-0732">Signal</keyword>
<evidence type="ECO:0000256" key="1">
    <source>
        <dbReference type="SAM" id="SignalP"/>
    </source>
</evidence>
<name>A0A250ING2_9BACT</name>
<feature type="signal peptide" evidence="1">
    <location>
        <begin position="1"/>
        <end position="23"/>
    </location>
</feature>
<evidence type="ECO:0000313" key="2">
    <source>
        <dbReference type="EMBL" id="ATB32793.1"/>
    </source>
</evidence>
<protein>
    <recommendedName>
        <fullName evidence="4">Lipoprotein</fullName>
    </recommendedName>
</protein>
<organism evidence="2 3">
    <name type="scientific">Melittangium boletus DSM 14713</name>
    <dbReference type="NCBI Taxonomy" id="1294270"/>
    <lineage>
        <taxon>Bacteria</taxon>
        <taxon>Pseudomonadati</taxon>
        <taxon>Myxococcota</taxon>
        <taxon>Myxococcia</taxon>
        <taxon>Myxococcales</taxon>
        <taxon>Cystobacterineae</taxon>
        <taxon>Archangiaceae</taxon>
        <taxon>Melittangium</taxon>
    </lineage>
</organism>
<dbReference type="Proteomes" id="UP000217289">
    <property type="component" value="Chromosome"/>
</dbReference>
<accession>A0A250ING2</accession>
<dbReference type="RefSeq" id="WP_218920830.1">
    <property type="nucleotide sequence ID" value="NZ_CP022163.1"/>
</dbReference>
<gene>
    <name evidence="2" type="ORF">MEBOL_006282</name>
</gene>
<dbReference type="EMBL" id="CP022163">
    <property type="protein sequence ID" value="ATB32793.1"/>
    <property type="molecule type" value="Genomic_DNA"/>
</dbReference>
<evidence type="ECO:0008006" key="4">
    <source>
        <dbReference type="Google" id="ProtNLM"/>
    </source>
</evidence>
<evidence type="ECO:0000313" key="3">
    <source>
        <dbReference type="Proteomes" id="UP000217289"/>
    </source>
</evidence>
<feature type="chain" id="PRO_5012083607" description="Lipoprotein" evidence="1">
    <location>
        <begin position="24"/>
        <end position="139"/>
    </location>
</feature>
<dbReference type="KEGG" id="mbd:MEBOL_006282"/>
<keyword evidence="3" id="KW-1185">Reference proteome</keyword>
<proteinExistence type="predicted"/>
<reference evidence="2 3" key="1">
    <citation type="submission" date="2017-06" db="EMBL/GenBank/DDBJ databases">
        <authorList>
            <person name="Kim H.J."/>
            <person name="Triplett B.A."/>
        </authorList>
    </citation>
    <scope>NUCLEOTIDE SEQUENCE [LARGE SCALE GENOMIC DNA]</scope>
    <source>
        <strain evidence="2 3">DSM 14713</strain>
    </source>
</reference>
<dbReference type="AlphaFoldDB" id="A0A250ING2"/>